<dbReference type="AlphaFoldDB" id="A0A3B0RM77"/>
<gene>
    <name evidence="3" type="ORF">MNBD_ACTINO02-2977</name>
</gene>
<feature type="transmembrane region" description="Helical" evidence="2">
    <location>
        <begin position="229"/>
        <end position="247"/>
    </location>
</feature>
<feature type="transmembrane region" description="Helical" evidence="2">
    <location>
        <begin position="47"/>
        <end position="69"/>
    </location>
</feature>
<feature type="transmembrane region" description="Helical" evidence="2">
    <location>
        <begin position="308"/>
        <end position="327"/>
    </location>
</feature>
<reference evidence="3" key="1">
    <citation type="submission" date="2018-06" db="EMBL/GenBank/DDBJ databases">
        <authorList>
            <person name="Zhirakovskaya E."/>
        </authorList>
    </citation>
    <scope>NUCLEOTIDE SEQUENCE</scope>
</reference>
<dbReference type="EMBL" id="UOEK01000031">
    <property type="protein sequence ID" value="VAV92762.1"/>
    <property type="molecule type" value="Genomic_DNA"/>
</dbReference>
<feature type="transmembrane region" description="Helical" evidence="2">
    <location>
        <begin position="90"/>
        <end position="112"/>
    </location>
</feature>
<proteinExistence type="predicted"/>
<organism evidence="3">
    <name type="scientific">hydrothermal vent metagenome</name>
    <dbReference type="NCBI Taxonomy" id="652676"/>
    <lineage>
        <taxon>unclassified sequences</taxon>
        <taxon>metagenomes</taxon>
        <taxon>ecological metagenomes</taxon>
    </lineage>
</organism>
<feature type="transmembrane region" description="Helical" evidence="2">
    <location>
        <begin position="16"/>
        <end position="35"/>
    </location>
</feature>
<feature type="transmembrane region" description="Helical" evidence="2">
    <location>
        <begin position="201"/>
        <end position="222"/>
    </location>
</feature>
<keyword evidence="2" id="KW-1133">Transmembrane helix</keyword>
<sequence length="357" mass="38999">MHTTTRTVRTSRREDLITIAFGTWMMVGLVVDAFSHSTDSSLETFWTWSHAAFYSGFIVTAAWVVHLCLARREPTGWLLDWAPPGYRLAFLGLGIFALGGIGDAGWHTVFGVETGVDALLSPTHLLLFVGMFAIVSSPFRAAWNDVSTPDEPSFGSFFPALLSMTFSTTLVAFFFEYVWLPTNVWIAQTAFESQVDRGEKIAVLGVVGAVIATIVLMTGPIVASRRWRLPFGSVTAIFVVTNALLAFGFDNTSASLLPPLLAGIVADATLARSKPRWVFLTAPPIVLWFTFYFQVVQTGAGLGWPPEIWGGSVVFAVLASFAIDQIMRAGETLATVTATRPDKSQHPQLAETHMTRQ</sequence>
<evidence type="ECO:0000256" key="2">
    <source>
        <dbReference type="SAM" id="Phobius"/>
    </source>
</evidence>
<feature type="transmembrane region" description="Helical" evidence="2">
    <location>
        <begin position="155"/>
        <end position="175"/>
    </location>
</feature>
<keyword evidence="2" id="KW-0472">Membrane</keyword>
<feature type="region of interest" description="Disordered" evidence="1">
    <location>
        <begin position="338"/>
        <end position="357"/>
    </location>
</feature>
<accession>A0A3B0RM77</accession>
<name>A0A3B0RM77_9ZZZZ</name>
<evidence type="ECO:0000256" key="1">
    <source>
        <dbReference type="SAM" id="MobiDB-lite"/>
    </source>
</evidence>
<feature type="transmembrane region" description="Helical" evidence="2">
    <location>
        <begin position="277"/>
        <end position="296"/>
    </location>
</feature>
<evidence type="ECO:0000313" key="3">
    <source>
        <dbReference type="EMBL" id="VAV92762.1"/>
    </source>
</evidence>
<keyword evidence="2" id="KW-0812">Transmembrane</keyword>
<protein>
    <submittedName>
        <fullName evidence="3">Uncharacterized protein</fullName>
    </submittedName>
</protein>